<dbReference type="RefSeq" id="WP_012446875.1">
    <property type="nucleotide sequence ID" value="NC_010718.1"/>
</dbReference>
<keyword evidence="1" id="KW-0175">Coiled coil</keyword>
<keyword evidence="3" id="KW-1185">Reference proteome</keyword>
<evidence type="ECO:0000313" key="3">
    <source>
        <dbReference type="Proteomes" id="UP000001683"/>
    </source>
</evidence>
<dbReference type="STRING" id="457570.Nther_0392"/>
<gene>
    <name evidence="2" type="ordered locus">Nther_0392</name>
</gene>
<protein>
    <recommendedName>
        <fullName evidence="4">DUF2325 domain-containing protein</fullName>
    </recommendedName>
</protein>
<dbReference type="KEGG" id="nth:Nther_0392"/>
<name>B2A5F0_NATTJ</name>
<organism evidence="2 3">
    <name type="scientific">Natranaerobius thermophilus (strain ATCC BAA-1301 / DSM 18059 / JW/NM-WN-LF)</name>
    <dbReference type="NCBI Taxonomy" id="457570"/>
    <lineage>
        <taxon>Bacteria</taxon>
        <taxon>Bacillati</taxon>
        <taxon>Bacillota</taxon>
        <taxon>Clostridia</taxon>
        <taxon>Natranaerobiales</taxon>
        <taxon>Natranaerobiaceae</taxon>
        <taxon>Natranaerobius</taxon>
    </lineage>
</organism>
<evidence type="ECO:0000256" key="1">
    <source>
        <dbReference type="SAM" id="Coils"/>
    </source>
</evidence>
<proteinExistence type="predicted"/>
<feature type="coiled-coil region" evidence="1">
    <location>
        <begin position="240"/>
        <end position="281"/>
    </location>
</feature>
<dbReference type="InParanoid" id="B2A5F0"/>
<evidence type="ECO:0000313" key="2">
    <source>
        <dbReference type="EMBL" id="ACB83988.1"/>
    </source>
</evidence>
<reference evidence="2 3" key="1">
    <citation type="submission" date="2008-04" db="EMBL/GenBank/DDBJ databases">
        <title>Complete sequence of chromosome of Natranaerobius thermophilus JW/NM-WN-LF.</title>
        <authorList>
            <consortium name="US DOE Joint Genome Institute"/>
            <person name="Copeland A."/>
            <person name="Lucas S."/>
            <person name="Lapidus A."/>
            <person name="Glavina del Rio T."/>
            <person name="Dalin E."/>
            <person name="Tice H."/>
            <person name="Bruce D."/>
            <person name="Goodwin L."/>
            <person name="Pitluck S."/>
            <person name="Chertkov O."/>
            <person name="Brettin T."/>
            <person name="Detter J.C."/>
            <person name="Han C."/>
            <person name="Kuske C.R."/>
            <person name="Schmutz J."/>
            <person name="Larimer F."/>
            <person name="Land M."/>
            <person name="Hauser L."/>
            <person name="Kyrpides N."/>
            <person name="Lykidis A."/>
            <person name="Mesbah N.M."/>
            <person name="Wiegel J."/>
        </authorList>
    </citation>
    <scope>NUCLEOTIDE SEQUENCE [LARGE SCALE GENOMIC DNA]</scope>
    <source>
        <strain evidence="3">ATCC BAA-1301 / DSM 18059 / JW/NM-WN-LF</strain>
    </source>
</reference>
<dbReference type="eggNOG" id="COG1293">
    <property type="taxonomic scope" value="Bacteria"/>
</dbReference>
<dbReference type="EMBL" id="CP001034">
    <property type="protein sequence ID" value="ACB83988.1"/>
    <property type="molecule type" value="Genomic_DNA"/>
</dbReference>
<dbReference type="HOGENOM" id="CLU_705622_0_0_9"/>
<evidence type="ECO:0008006" key="4">
    <source>
        <dbReference type="Google" id="ProtNLM"/>
    </source>
</evidence>
<dbReference type="AlphaFoldDB" id="B2A5F0"/>
<reference evidence="2 3" key="2">
    <citation type="journal article" date="2011" name="J. Bacteriol.">
        <title>Complete genome sequence of the anaerobic, halophilic alkalithermophile Natranaerobius thermophilus JW/NM-WN-LF.</title>
        <authorList>
            <person name="Zhao B."/>
            <person name="Mesbah N.M."/>
            <person name="Dalin E."/>
            <person name="Goodwin L."/>
            <person name="Nolan M."/>
            <person name="Pitluck S."/>
            <person name="Chertkov O."/>
            <person name="Brettin T.S."/>
            <person name="Han J."/>
            <person name="Larimer F.W."/>
            <person name="Land M.L."/>
            <person name="Hauser L."/>
            <person name="Kyrpides N."/>
            <person name="Wiegel J."/>
        </authorList>
    </citation>
    <scope>NUCLEOTIDE SEQUENCE [LARGE SCALE GENOMIC DNA]</scope>
    <source>
        <strain evidence="3">ATCC BAA-1301 / DSM 18059 / JW/NM-WN-LF</strain>
    </source>
</reference>
<dbReference type="Proteomes" id="UP000001683">
    <property type="component" value="Chromosome"/>
</dbReference>
<sequence length="391" mass="46172">MLFNLDENSKRILEVLEEEGITYTDVITFQFFILHFELELRNDTSKTVQMIESLVKLPKNKKDKLYKNDEDAFKWTIKKLAKRYYKQSELRNDANIAELLKESIIFSFMQDVESLYLDSESSMGQYMKDKNYFQLLNFYLIIQVVTNHPELHENQIQRFFKNEFDPIKPHLNFVKNIKEQGKFDILSVLIQDGILNHGTVLYYFNKTGEDKIEAIISANDYKEIDTKYMKQLEEETLQNWSQKEEERKEYSKTVDKLQSELAEKEKRIKELERELEKYKKQQSSNNFSGSKVLVIGDTQRKDGYKNIIEIYNGEFIFLDGNDDHHLVKEKAQATDVIFHVTDYGSHSVHFQLKKFKKVVFVNNAGLDSLRYAVEDYLGYDCKNCSRSAGNN</sequence>
<accession>B2A5F0</accession>